<dbReference type="InterPro" id="IPR001374">
    <property type="entry name" value="R3H_dom"/>
</dbReference>
<evidence type="ECO:0000313" key="9">
    <source>
        <dbReference type="EMBL" id="RGB83801.1"/>
    </source>
</evidence>
<evidence type="ECO:0000313" key="11">
    <source>
        <dbReference type="Proteomes" id="UP000260782"/>
    </source>
</evidence>
<dbReference type="EMBL" id="QVES01000014">
    <property type="protein sequence ID" value="RGB83801.1"/>
    <property type="molecule type" value="Genomic_DNA"/>
</dbReference>
<dbReference type="InterPro" id="IPR032782">
    <property type="entry name" value="KhpB_N"/>
</dbReference>
<keyword evidence="1 6" id="KW-0963">Cytoplasm</keyword>
<dbReference type="Gene3D" id="3.30.300.20">
    <property type="match status" value="1"/>
</dbReference>
<dbReference type="Pfam" id="PF01424">
    <property type="entry name" value="R3H"/>
    <property type="match status" value="1"/>
</dbReference>
<dbReference type="PROSITE" id="PS51061">
    <property type="entry name" value="R3H"/>
    <property type="match status" value="1"/>
</dbReference>
<name>A0A3E2TUR9_9FIRM</name>
<keyword evidence="2 6" id="KW-0694">RNA-binding</keyword>
<comment type="function">
    <text evidence="6">A probable RNA chaperone. Forms a complex with KhpA which binds to cellular RNA and controls its expression. Plays a role in peptidoglycan (PG) homeostasis and cell length regulation.</text>
</comment>
<feature type="compositionally biased region" description="Low complexity" evidence="7">
    <location>
        <begin position="335"/>
        <end position="350"/>
    </location>
</feature>
<dbReference type="GO" id="GO:0009252">
    <property type="term" value="P:peptidoglycan biosynthetic process"/>
    <property type="evidence" value="ECO:0007669"/>
    <property type="project" value="UniProtKB-UniRule"/>
</dbReference>
<dbReference type="PANTHER" id="PTHR35800">
    <property type="entry name" value="PROTEIN JAG"/>
    <property type="match status" value="1"/>
</dbReference>
<dbReference type="GO" id="GO:0003723">
    <property type="term" value="F:RNA binding"/>
    <property type="evidence" value="ECO:0007669"/>
    <property type="project" value="UniProtKB-UniRule"/>
</dbReference>
<dbReference type="RefSeq" id="WP_117527222.1">
    <property type="nucleotide sequence ID" value="NZ_JAQCXC010000019.1"/>
</dbReference>
<dbReference type="GO" id="GO:0071555">
    <property type="term" value="P:cell wall organization"/>
    <property type="evidence" value="ECO:0007669"/>
    <property type="project" value="UniProtKB-KW"/>
</dbReference>
<evidence type="ECO:0000256" key="4">
    <source>
        <dbReference type="ARBA" id="ARBA00023186"/>
    </source>
</evidence>
<dbReference type="HAMAP" id="MF_00867">
    <property type="entry name" value="KhpB"/>
    <property type="match status" value="1"/>
</dbReference>
<dbReference type="InterPro" id="IPR036867">
    <property type="entry name" value="R3H_dom_sf"/>
</dbReference>
<dbReference type="InterPro" id="IPR015946">
    <property type="entry name" value="KH_dom-like_a/b"/>
</dbReference>
<dbReference type="EMBL" id="QVEW01000010">
    <property type="protein sequence ID" value="RGB96239.1"/>
    <property type="molecule type" value="Genomic_DNA"/>
</dbReference>
<feature type="compositionally biased region" description="Gly residues" evidence="7">
    <location>
        <begin position="303"/>
        <end position="318"/>
    </location>
</feature>
<dbReference type="Pfam" id="PF13083">
    <property type="entry name" value="KH_KhpA-B"/>
    <property type="match status" value="1"/>
</dbReference>
<evidence type="ECO:0000256" key="1">
    <source>
        <dbReference type="ARBA" id="ARBA00022490"/>
    </source>
</evidence>
<reference evidence="11 12" key="1">
    <citation type="submission" date="2018-08" db="EMBL/GenBank/DDBJ databases">
        <title>A genome reference for cultivated species of the human gut microbiota.</title>
        <authorList>
            <person name="Zou Y."/>
            <person name="Xue W."/>
            <person name="Luo G."/>
        </authorList>
    </citation>
    <scope>NUCLEOTIDE SEQUENCE [LARGE SCALE GENOMIC DNA]</scope>
    <source>
        <strain evidence="10 12">AF29-11BH</strain>
        <strain evidence="9 11">AF31-14AC</strain>
    </source>
</reference>
<comment type="caution">
    <text evidence="9">The sequence shown here is derived from an EMBL/GenBank/DDBJ whole genome shotgun (WGS) entry which is preliminary data.</text>
</comment>
<dbReference type="Pfam" id="PF14804">
    <property type="entry name" value="Jag_N"/>
    <property type="match status" value="1"/>
</dbReference>
<dbReference type="Proteomes" id="UP000260783">
    <property type="component" value="Unassembled WGS sequence"/>
</dbReference>
<comment type="subcellular location">
    <subcellularLocation>
        <location evidence="6">Cytoplasm</location>
    </subcellularLocation>
</comment>
<evidence type="ECO:0000256" key="5">
    <source>
        <dbReference type="ARBA" id="ARBA00023316"/>
    </source>
</evidence>
<keyword evidence="5 6" id="KW-0961">Cell wall biogenesis/degradation</keyword>
<dbReference type="InterPro" id="IPR038247">
    <property type="entry name" value="Jag_N_dom_sf"/>
</dbReference>
<keyword evidence="4 6" id="KW-0143">Chaperone</keyword>
<evidence type="ECO:0000313" key="10">
    <source>
        <dbReference type="EMBL" id="RGB96239.1"/>
    </source>
</evidence>
<dbReference type="SUPFAM" id="SSF82708">
    <property type="entry name" value="R3H domain"/>
    <property type="match status" value="1"/>
</dbReference>
<evidence type="ECO:0000256" key="7">
    <source>
        <dbReference type="SAM" id="MobiDB-lite"/>
    </source>
</evidence>
<evidence type="ECO:0000256" key="3">
    <source>
        <dbReference type="ARBA" id="ARBA00022960"/>
    </source>
</evidence>
<dbReference type="SMART" id="SM01245">
    <property type="entry name" value="Jag_N"/>
    <property type="match status" value="1"/>
</dbReference>
<feature type="region of interest" description="Disordered" evidence="7">
    <location>
        <begin position="104"/>
        <end position="128"/>
    </location>
</feature>
<dbReference type="GO" id="GO:0005737">
    <property type="term" value="C:cytoplasm"/>
    <property type="evidence" value="ECO:0007669"/>
    <property type="project" value="UniProtKB-SubCell"/>
</dbReference>
<sequence length="386" mass="41556">MIRTQESTGKTVDEARAKACALLGVQADDLNVSYEVLEMPQKTGFLGLKTTPAKVRVSVELPDAPAAAPAKPVEPVAEQPVETAAPVQETAPVAEEVPAAVAEPAAPAAEQTPAAQQPAEAAEEAEEVEEPIVIEENAKVKAAVDYLREVITLMGVENVTFSAVQKGEATIIRLDGEKLGALIGRRGETMESLSYLASLVANRLEGDYIKLGLDVAGYRDKRESDLTALAQRIGAKVRKTGRSFAMEPMNPYERRIIHSAISKMEGVRSESKGEGRDRRVVIYSTAPDAQTENTYGERRGRGGNRNGRRPGGNRNGGYRGERRSENGSRNGGYRGSRSGAPRGPRPSSVPERTYAPRDAESAAPVAPKRTERVDDFADFSFGKIEL</sequence>
<dbReference type="InterPro" id="IPR038008">
    <property type="entry name" value="Jag_KH"/>
</dbReference>
<organism evidence="9 11">
    <name type="scientific">Faecalibacterium prausnitzii</name>
    <dbReference type="NCBI Taxonomy" id="853"/>
    <lineage>
        <taxon>Bacteria</taxon>
        <taxon>Bacillati</taxon>
        <taxon>Bacillota</taxon>
        <taxon>Clostridia</taxon>
        <taxon>Eubacteriales</taxon>
        <taxon>Oscillospiraceae</taxon>
        <taxon>Faecalibacterium</taxon>
    </lineage>
</organism>
<dbReference type="Gene3D" id="3.30.30.80">
    <property type="entry name" value="probable RNA-binding protein from clostridium symbiosum atcc 14940"/>
    <property type="match status" value="1"/>
</dbReference>
<dbReference type="Proteomes" id="UP000260782">
    <property type="component" value="Unassembled WGS sequence"/>
</dbReference>
<dbReference type="CDD" id="cd02414">
    <property type="entry name" value="KH-II_Jag"/>
    <property type="match status" value="1"/>
</dbReference>
<dbReference type="SMART" id="SM00393">
    <property type="entry name" value="R3H"/>
    <property type="match status" value="1"/>
</dbReference>
<proteinExistence type="inferred from homology"/>
<dbReference type="PANTHER" id="PTHR35800:SF1">
    <property type="entry name" value="RNA-BINDING PROTEIN KHPB"/>
    <property type="match status" value="1"/>
</dbReference>
<keyword evidence="3 6" id="KW-0133">Cell shape</keyword>
<evidence type="ECO:0000259" key="8">
    <source>
        <dbReference type="PROSITE" id="PS51061"/>
    </source>
</evidence>
<evidence type="ECO:0000313" key="12">
    <source>
        <dbReference type="Proteomes" id="UP000260783"/>
    </source>
</evidence>
<accession>A0A3E2TUR9</accession>
<evidence type="ECO:0000256" key="2">
    <source>
        <dbReference type="ARBA" id="ARBA00022884"/>
    </source>
</evidence>
<comment type="caution">
    <text evidence="6">Lacks conserved residue(s) required for the propagation of feature annotation.</text>
</comment>
<dbReference type="GO" id="GO:0008360">
    <property type="term" value="P:regulation of cell shape"/>
    <property type="evidence" value="ECO:0007669"/>
    <property type="project" value="UniProtKB-KW"/>
</dbReference>
<feature type="compositionally biased region" description="Basic and acidic residues" evidence="7">
    <location>
        <begin position="265"/>
        <end position="280"/>
    </location>
</feature>
<feature type="compositionally biased region" description="Low complexity" evidence="7">
    <location>
        <begin position="104"/>
        <end position="120"/>
    </location>
</feature>
<comment type="domain">
    <text evidence="6">Has an N-terminal Jag-N domain and 2 RNA-binding domains (KH and R3H).</text>
</comment>
<feature type="domain" description="R3H" evidence="8">
    <location>
        <begin position="220"/>
        <end position="286"/>
    </location>
</feature>
<dbReference type="Gene3D" id="3.30.1370.50">
    <property type="entry name" value="R3H-like domain"/>
    <property type="match status" value="1"/>
</dbReference>
<protein>
    <recommendedName>
        <fullName evidence="6">RNA-binding protein KhpB</fullName>
    </recommendedName>
    <alternativeName>
        <fullName evidence="6">RNA-binding protein EloR</fullName>
    </alternativeName>
</protein>
<dbReference type="AlphaFoldDB" id="A0A3E2TUR9"/>
<dbReference type="InterPro" id="IPR034079">
    <property type="entry name" value="R3H_KhpB"/>
</dbReference>
<feature type="region of interest" description="Disordered" evidence="7">
    <location>
        <begin position="264"/>
        <end position="386"/>
    </location>
</feature>
<dbReference type="InterPro" id="IPR039247">
    <property type="entry name" value="KhpB"/>
</dbReference>
<dbReference type="NCBIfam" id="NF041568">
    <property type="entry name" value="Jag_EloR"/>
    <property type="match status" value="1"/>
</dbReference>
<comment type="subunit">
    <text evidence="6">Forms a complex with KhpA.</text>
</comment>
<dbReference type="CDD" id="cd02644">
    <property type="entry name" value="R3H_jag"/>
    <property type="match status" value="1"/>
</dbReference>
<gene>
    <name evidence="6" type="primary">khpB</name>
    <name evidence="6" type="synonym">eloR</name>
    <name evidence="10" type="ORF">DWZ04_09970</name>
    <name evidence="9" type="ORF">DWZ25_11550</name>
</gene>
<evidence type="ECO:0000256" key="6">
    <source>
        <dbReference type="HAMAP-Rule" id="MF_00867"/>
    </source>
</evidence>
<comment type="similarity">
    <text evidence="6">Belongs to the KhpB RNA-binding protein family.</text>
</comment>